<keyword evidence="3" id="KW-1185">Reference proteome</keyword>
<evidence type="ECO:0008006" key="4">
    <source>
        <dbReference type="Google" id="ProtNLM"/>
    </source>
</evidence>
<accession>A0ABU2E965</accession>
<evidence type="ECO:0000313" key="2">
    <source>
        <dbReference type="EMBL" id="MDR8756430.1"/>
    </source>
</evidence>
<protein>
    <recommendedName>
        <fullName evidence="4">Ribosomal protein S14</fullName>
    </recommendedName>
</protein>
<evidence type="ECO:0000256" key="1">
    <source>
        <dbReference type="SAM" id="MobiDB-lite"/>
    </source>
</evidence>
<dbReference type="Pfam" id="PF11811">
    <property type="entry name" value="DUF3331"/>
    <property type="match status" value="2"/>
</dbReference>
<reference evidence="2 3" key="1">
    <citation type="submission" date="2019-06" db="EMBL/GenBank/DDBJ databases">
        <title>Evolution of Burkholderia multivorans in the lungs of Cystic Fibrosis patients.</title>
        <authorList>
            <person name="Moreira L.M."/>
        </authorList>
    </citation>
    <scope>NUCLEOTIDE SEQUENCE [LARGE SCALE GENOMIC DNA]</scope>
    <source>
        <strain evidence="2 3">VC13239</strain>
    </source>
</reference>
<name>A0ABU2E965_9BURK</name>
<comment type="caution">
    <text evidence="2">The sequence shown here is derived from an EMBL/GenBank/DDBJ whole genome shotgun (WGS) entry which is preliminary data.</text>
</comment>
<dbReference type="InterPro" id="IPR021769">
    <property type="entry name" value="DUF3331"/>
</dbReference>
<evidence type="ECO:0000313" key="3">
    <source>
        <dbReference type="Proteomes" id="UP001248067"/>
    </source>
</evidence>
<organism evidence="2 3">
    <name type="scientific">Burkholderia pseudomultivorans</name>
    <dbReference type="NCBI Taxonomy" id="1207504"/>
    <lineage>
        <taxon>Bacteria</taxon>
        <taxon>Pseudomonadati</taxon>
        <taxon>Pseudomonadota</taxon>
        <taxon>Betaproteobacteria</taxon>
        <taxon>Burkholderiales</taxon>
        <taxon>Burkholderiaceae</taxon>
        <taxon>Burkholderia</taxon>
        <taxon>Burkholderia cepacia complex</taxon>
    </lineage>
</organism>
<proteinExistence type="predicted"/>
<dbReference type="Proteomes" id="UP001248067">
    <property type="component" value="Unassembled WGS sequence"/>
</dbReference>
<sequence length="194" mass="20534">MGGSACRSGAAGTDCRASAAEPPHVAARRTAGRVQVLAYSDEMLIVRGHASGRAEQRWTLGRALRSGHCALSGTKIVCGDVVFSPRGRTPADPKAMILAAALDRPNVSAVRPQVQVLERSARLLVVRWVEPGRAHFGEQHWKPGRARHADICALSGARIACGDAVFRPSGRPTPPNAHAMILAVALEGVDRSRA</sequence>
<feature type="region of interest" description="Disordered" evidence="1">
    <location>
        <begin position="1"/>
        <end position="22"/>
    </location>
</feature>
<dbReference type="EMBL" id="VJSY01000041">
    <property type="protein sequence ID" value="MDR8756430.1"/>
    <property type="molecule type" value="Genomic_DNA"/>
</dbReference>
<gene>
    <name evidence="2" type="ORF">FEQ00_04866</name>
</gene>